<feature type="compositionally biased region" description="Low complexity" evidence="1">
    <location>
        <begin position="1169"/>
        <end position="1183"/>
    </location>
</feature>
<organism evidence="3 4">
    <name type="scientific">Flaviflagellibacter deserti</name>
    <dbReference type="NCBI Taxonomy" id="2267266"/>
    <lineage>
        <taxon>Bacteria</taxon>
        <taxon>Pseudomonadati</taxon>
        <taxon>Pseudomonadota</taxon>
        <taxon>Alphaproteobacteria</taxon>
        <taxon>Hyphomicrobiales</taxon>
        <taxon>Flaviflagellibacter</taxon>
    </lineage>
</organism>
<dbReference type="InterPro" id="IPR052894">
    <property type="entry name" value="AsmA-related"/>
</dbReference>
<evidence type="ECO:0000256" key="1">
    <source>
        <dbReference type="SAM" id="MobiDB-lite"/>
    </source>
</evidence>
<reference evidence="4" key="1">
    <citation type="journal article" date="2019" name="Int. J. Syst. Evol. Microbiol.">
        <title>The Global Catalogue of Microorganisms (GCM) 10K type strain sequencing project: providing services to taxonomists for standard genome sequencing and annotation.</title>
        <authorList>
            <consortium name="The Broad Institute Genomics Platform"/>
            <consortium name="The Broad Institute Genome Sequencing Center for Infectious Disease"/>
            <person name="Wu L."/>
            <person name="Ma J."/>
        </authorList>
    </citation>
    <scope>NUCLEOTIDE SEQUENCE [LARGE SCALE GENOMIC DNA]</scope>
    <source>
        <strain evidence="4">CGMCC 1.16444</strain>
    </source>
</reference>
<evidence type="ECO:0000259" key="2">
    <source>
        <dbReference type="Pfam" id="PF05170"/>
    </source>
</evidence>
<feature type="compositionally biased region" description="Basic and acidic residues" evidence="1">
    <location>
        <begin position="1114"/>
        <end position="1143"/>
    </location>
</feature>
<evidence type="ECO:0000313" key="3">
    <source>
        <dbReference type="EMBL" id="MFC5069208.1"/>
    </source>
</evidence>
<dbReference type="PANTHER" id="PTHR30441">
    <property type="entry name" value="DUF748 DOMAIN-CONTAINING PROTEIN"/>
    <property type="match status" value="1"/>
</dbReference>
<evidence type="ECO:0000313" key="4">
    <source>
        <dbReference type="Proteomes" id="UP001595796"/>
    </source>
</evidence>
<accession>A0ABV9Z5V6</accession>
<gene>
    <name evidence="3" type="ORF">ACFPFW_14420</name>
</gene>
<dbReference type="RefSeq" id="WP_114957670.1">
    <property type="nucleotide sequence ID" value="NZ_JBHSJF010000006.1"/>
</dbReference>
<dbReference type="EMBL" id="JBHSJF010000006">
    <property type="protein sequence ID" value="MFC5069208.1"/>
    <property type="molecule type" value="Genomic_DNA"/>
</dbReference>
<protein>
    <submittedName>
        <fullName evidence="3">AsmA-like C-terminal region-containing protein</fullName>
    </submittedName>
</protein>
<feature type="compositionally biased region" description="Pro residues" evidence="1">
    <location>
        <begin position="1184"/>
        <end position="1205"/>
    </location>
</feature>
<feature type="domain" description="AsmA" evidence="2">
    <location>
        <begin position="10"/>
        <end position="123"/>
    </location>
</feature>
<name>A0ABV9Z5V6_9HYPH</name>
<sequence length="1228" mass="126918">MTNTLTGLGIALLLALATALIGPLFIDWTTYRSSFEAQASRVMGVPVRVLGDVEARILPSPRIRFGNVVAGDEWDSAKLEADSFSLDMALMPLLSGSYHVSNLRIDGANLKTALAANGEVTLPVRNGGVSREDLDRVRVEKLSITRSKLTLADPAANRMITIDNLALDGEAAALAGPLKLQGSGTVDGQRYSLRAGTGEFDQAGNGRVELAVEGPDGGTLSVDGSLTLGALPRIKGKAVYVIPPGEAAEDRPARSRLKLQAQIEGDPRRLVSDTVDVQLGDEGSGTLMSGTGELSLRGVPALKLDLNARQVDVDRSLARPKEVPPLTPADALGAYSAQLPVSPSSALNLQLRLSAEGVVLAGDIVQNLRAEVSNSRTGWTIDNLAFRAPGGGDVKTAGAVTFEGGPGYAGLLSVDVSNMPSLVRWLEGATATRSDIAVRRLKVDGDIAVRADAYVLQDFRMTADGADLSGRVAWSGEDGKTPKLEAKLSADRLDLDAIDIQRFASLSGVQNANVDLTLKANQMTFAKVPWSKVDVDLSASSGAVDIRRLNVADLGGARIEAKGRIGEKDGRPDGRMDAKINAARLDGLVAVLRKTPAPAALVDAFAARTDLLAPAALTATVTSDPKSTKLSGKVRGSLGGSTVDLDLGADPRNVAPTLTATLRASSDNQARLLAQLGLPVVAIDASGPASVEASILNNGKDKPTAQAKFMANGTTGAFRGTYDPSGKPLLAGHLEAGTEDAGHFAIMLGRAAPGSLPSIPFNVTGDLSIADDGWRLAKASGFVQGRAINGSLGYGGKNGVSGNLSVTSLSLSELLATGLGPLVVSGADPAGWPTGPIAPGLLEGTSGKVDVTTDALELLPGYVAGKAAFTVSVGKNEFALQDVRGVLAGGELKGSLSLRRMENDTSVAARMALTDAEARDLVWSSDRPAVVGRLNVSADVLGNGASLSDVIANLSGSGTATLRDGRFAALDPGAFERTLQSMEAGNGAGNANPAQIGNRFQTELLLGDLGVSEATTSFTIGAGVLRAQNAAVTGPAANATASATIDLTKANVTGDITIRPRSLADIADDKVPQADIMFSGPIQAPVRTLDTTTFANTLTVRALEREVARVEKMEAERAERERIAAEEEAKRAAEEAEEARIRAITESTGQVPLPALPPPIQVMPMPRNSPVTSATPPAAAPSAIVPPPAAASSPPPPATPRPRPPGRSDEGSPLDFLRQRAAPAASSR</sequence>
<proteinExistence type="predicted"/>
<dbReference type="Proteomes" id="UP001595796">
    <property type="component" value="Unassembled WGS sequence"/>
</dbReference>
<dbReference type="PANTHER" id="PTHR30441:SF4">
    <property type="entry name" value="PROTEIN ASMA"/>
    <property type="match status" value="1"/>
</dbReference>
<dbReference type="InterPro" id="IPR007844">
    <property type="entry name" value="AsmA"/>
</dbReference>
<dbReference type="Pfam" id="PF05170">
    <property type="entry name" value="AsmA"/>
    <property type="match status" value="1"/>
</dbReference>
<comment type="caution">
    <text evidence="3">The sequence shown here is derived from an EMBL/GenBank/DDBJ whole genome shotgun (WGS) entry which is preliminary data.</text>
</comment>
<feature type="region of interest" description="Disordered" evidence="1">
    <location>
        <begin position="1114"/>
        <end position="1228"/>
    </location>
</feature>
<keyword evidence="4" id="KW-1185">Reference proteome</keyword>